<dbReference type="PROSITE" id="PS00518">
    <property type="entry name" value="ZF_RING_1"/>
    <property type="match status" value="1"/>
</dbReference>
<dbReference type="AlphaFoldDB" id="Q4RBW7"/>
<dbReference type="GO" id="GO:0008270">
    <property type="term" value="F:zinc ion binding"/>
    <property type="evidence" value="ECO:0007669"/>
    <property type="project" value="UniProtKB-KW"/>
</dbReference>
<evidence type="ECO:0000256" key="19">
    <source>
        <dbReference type="ARBA" id="ARBA00079717"/>
    </source>
</evidence>
<dbReference type="InterPro" id="IPR013083">
    <property type="entry name" value="Znf_RING/FYVE/PHD"/>
</dbReference>
<evidence type="ECO:0000313" key="23">
    <source>
        <dbReference type="EMBL" id="CAG14116.1"/>
    </source>
</evidence>
<evidence type="ECO:0000256" key="6">
    <source>
        <dbReference type="ARBA" id="ARBA00022679"/>
    </source>
</evidence>
<accession>Q4RBW7</accession>
<evidence type="ECO:0000256" key="7">
    <source>
        <dbReference type="ARBA" id="ARBA00022723"/>
    </source>
</evidence>
<keyword evidence="9 21" id="KW-0863">Zinc-finger</keyword>
<comment type="caution">
    <text evidence="23">The sequence shown here is derived from an EMBL/GenBank/DDBJ whole genome shotgun (WGS) entry which is preliminary data.</text>
</comment>
<dbReference type="GO" id="GO:0045087">
    <property type="term" value="P:innate immune response"/>
    <property type="evidence" value="ECO:0007669"/>
    <property type="project" value="UniProtKB-KW"/>
</dbReference>
<dbReference type="Pfam" id="PF13445">
    <property type="entry name" value="zf-RING_UBOX"/>
    <property type="match status" value="1"/>
</dbReference>
<dbReference type="FunFam" id="3.30.40.10:FF:000290">
    <property type="entry name" value="probable E3 ubiquitin-protein ligase TRIM8"/>
    <property type="match status" value="1"/>
</dbReference>
<evidence type="ECO:0000256" key="17">
    <source>
        <dbReference type="ARBA" id="ARBA00075511"/>
    </source>
</evidence>
<evidence type="ECO:0000256" key="18">
    <source>
        <dbReference type="ARBA" id="ARBA00075537"/>
    </source>
</evidence>
<reference evidence="23" key="1">
    <citation type="journal article" date="2004" name="Nature">
        <title>Genome duplication in the teleost fish Tetraodon nigroviridis reveals the early vertebrate proto-karyotype.</title>
        <authorList>
            <person name="Jaillon O."/>
            <person name="Aury J.-M."/>
            <person name="Brunet F."/>
            <person name="Petit J.-L."/>
            <person name="Stange-Thomann N."/>
            <person name="Mauceli E."/>
            <person name="Bouneau L."/>
            <person name="Fischer C."/>
            <person name="Ozouf-Costaz C."/>
            <person name="Bernot A."/>
            <person name="Nicaud S."/>
            <person name="Jaffe D."/>
            <person name="Fisher S."/>
            <person name="Lutfalla G."/>
            <person name="Dossat C."/>
            <person name="Segurens B."/>
            <person name="Dasilva C."/>
            <person name="Salanoubat M."/>
            <person name="Levy M."/>
            <person name="Boudet N."/>
            <person name="Castellano S."/>
            <person name="Anthouard V."/>
            <person name="Jubin C."/>
            <person name="Castelli V."/>
            <person name="Katinka M."/>
            <person name="Vacherie B."/>
            <person name="Biemont C."/>
            <person name="Skalli Z."/>
            <person name="Cattolico L."/>
            <person name="Poulain J."/>
            <person name="De Berardinis V."/>
            <person name="Cruaud C."/>
            <person name="Duprat S."/>
            <person name="Brottier P."/>
            <person name="Coutanceau J.-P."/>
            <person name="Gouzy J."/>
            <person name="Parra G."/>
            <person name="Lardier G."/>
            <person name="Chapple C."/>
            <person name="McKernan K.J."/>
            <person name="McEwan P."/>
            <person name="Bosak S."/>
            <person name="Kellis M."/>
            <person name="Volff J.-N."/>
            <person name="Guigo R."/>
            <person name="Zody M.C."/>
            <person name="Mesirov J."/>
            <person name="Lindblad-Toh K."/>
            <person name="Birren B."/>
            <person name="Nusbaum C."/>
            <person name="Kahn D."/>
            <person name="Robinson-Rechavi M."/>
            <person name="Laudet V."/>
            <person name="Schachter V."/>
            <person name="Quetier F."/>
            <person name="Saurin W."/>
            <person name="Scarpelli C."/>
            <person name="Wincker P."/>
            <person name="Lander E.S."/>
            <person name="Weissenbach J."/>
            <person name="Roest Crollius H."/>
        </authorList>
    </citation>
    <scope>NUCLEOTIDE SEQUENCE [LARGE SCALE GENOMIC DNA]</scope>
</reference>
<evidence type="ECO:0000256" key="20">
    <source>
        <dbReference type="ARBA" id="ARBA00083988"/>
    </source>
</evidence>
<evidence type="ECO:0000256" key="4">
    <source>
        <dbReference type="ARBA" id="ARBA00012483"/>
    </source>
</evidence>
<gene>
    <name evidence="23" type="ORF">GSTENG00038680001</name>
</gene>
<protein>
    <recommendedName>
        <fullName evidence="16">E3 ubiquitin-protein ligase TRIM8</fullName>
        <ecNumber evidence="4">2.3.2.27</ecNumber>
    </recommendedName>
    <alternativeName>
        <fullName evidence="17">Glioblastoma-expressed RING finger protein</fullName>
    </alternativeName>
    <alternativeName>
        <fullName evidence="18">RING finger protein 27</fullName>
    </alternativeName>
    <alternativeName>
        <fullName evidence="20">RING-type E3 ubiquitin transferase TRIM8</fullName>
    </alternativeName>
    <alternativeName>
        <fullName evidence="19">Tripartite motif-containing protein 8</fullName>
    </alternativeName>
</protein>
<evidence type="ECO:0000256" key="1">
    <source>
        <dbReference type="ARBA" id="ARBA00000900"/>
    </source>
</evidence>
<dbReference type="InterPro" id="IPR051051">
    <property type="entry name" value="E3_ubiq-ligase_TRIM/RNF"/>
</dbReference>
<dbReference type="EMBL" id="CAAE01020430">
    <property type="protein sequence ID" value="CAG14116.1"/>
    <property type="molecule type" value="Genomic_DNA"/>
</dbReference>
<keyword evidence="13" id="KW-0175">Coiled coil</keyword>
<evidence type="ECO:0000256" key="8">
    <source>
        <dbReference type="ARBA" id="ARBA00022737"/>
    </source>
</evidence>
<dbReference type="GO" id="GO:0005829">
    <property type="term" value="C:cytosol"/>
    <property type="evidence" value="ECO:0007669"/>
    <property type="project" value="UniProtKB-ARBA"/>
</dbReference>
<comment type="catalytic activity">
    <reaction evidence="1">
        <text>S-ubiquitinyl-[E2 ubiquitin-conjugating enzyme]-L-cysteine + [acceptor protein]-L-lysine = [E2 ubiquitin-conjugating enzyme]-L-cysteine + N(6)-ubiquitinyl-[acceptor protein]-L-lysine.</text>
        <dbReference type="EC" id="2.3.2.27"/>
    </reaction>
</comment>
<evidence type="ECO:0000256" key="9">
    <source>
        <dbReference type="ARBA" id="ARBA00022771"/>
    </source>
</evidence>
<evidence type="ECO:0000256" key="15">
    <source>
        <dbReference type="ARBA" id="ARBA00063059"/>
    </source>
</evidence>
<feature type="non-terminal residue" evidence="23">
    <location>
        <position position="200"/>
    </location>
</feature>
<evidence type="ECO:0000256" key="5">
    <source>
        <dbReference type="ARBA" id="ARBA00022588"/>
    </source>
</evidence>
<keyword evidence="10" id="KW-0833">Ubl conjugation pathway</keyword>
<evidence type="ECO:0000256" key="2">
    <source>
        <dbReference type="ARBA" id="ARBA00004906"/>
    </source>
</evidence>
<dbReference type="PROSITE" id="PS50089">
    <property type="entry name" value="ZF_RING_2"/>
    <property type="match status" value="1"/>
</dbReference>
<keyword evidence="12" id="KW-0391">Immunity</keyword>
<dbReference type="SUPFAM" id="SSF57845">
    <property type="entry name" value="B-box zinc-binding domain"/>
    <property type="match status" value="1"/>
</dbReference>
<keyword evidence="8" id="KW-0677">Repeat</keyword>
<evidence type="ECO:0000256" key="11">
    <source>
        <dbReference type="ARBA" id="ARBA00022833"/>
    </source>
</evidence>
<dbReference type="InterPro" id="IPR001841">
    <property type="entry name" value="Znf_RING"/>
</dbReference>
<proteinExistence type="inferred from homology"/>
<evidence type="ECO:0000256" key="12">
    <source>
        <dbReference type="ARBA" id="ARBA00022859"/>
    </source>
</evidence>
<comment type="function">
    <text evidence="14">E3 ubiquitin-protein ligase that participates in multiple biological processes including cell survival, differentiation, apoptosis, and in particular, the innate immune response. Participates in the activation of interferon-gamma signaling by promoting proteasomal degradation of the repressor SOCS1. Plays a positive role in the TNFalpha and IL-1beta signaling pathways. Mechanistically, induces the 'Lys-63'-linked polyubiquitination of MAP3K7/TAK1 component leading to the activation of NF-kappa-B. Also modulates STAT3 activity through negative regulation of PIAS3, either by degradation of PIAS3 through the ubiquitin-proteasome pathway or exclusion of PIAS3 from the nucleus. Negatively regulates TLR3/4-mediated innate immune response by catalyzing 'Lys-6'- and 'Lys-33'-linked polyubiquitination of TICAM1 and thereby disrupting the TICAM1-TBK1 interaction.</text>
</comment>
<dbReference type="InterPro" id="IPR017907">
    <property type="entry name" value="Znf_RING_CS"/>
</dbReference>
<sequence length="200" mass="22660">MMTSDMAETWRNCFEEELICPICLHVFSDPIQLPCKHNFCRGCISEAWAKDSSLARCPECNHAYTQKPSLEKNHKLSNIVEKYNALSVEKAAAPPLQCILCRRGPPLPAAKVCLRCNAPCCQSHVQTHLQQPCSALGHLLVEAEAAKAWTCLQHDKYRLYHCEAEQTAVCQYCCFARCHPSHGHAVTDVELRRNDIRVRR</sequence>
<comment type="pathway">
    <text evidence="2">Protein modification; protein ubiquitination.</text>
</comment>
<keyword evidence="11" id="KW-0862">Zinc</keyword>
<dbReference type="InterPro" id="IPR027370">
    <property type="entry name" value="Znf-RING_euk"/>
</dbReference>
<comment type="similarity">
    <text evidence="3">Belongs to the TRIM/RBCC family.</text>
</comment>
<dbReference type="SMART" id="SM00184">
    <property type="entry name" value="RING"/>
    <property type="match status" value="1"/>
</dbReference>
<evidence type="ECO:0000256" key="10">
    <source>
        <dbReference type="ARBA" id="ARBA00022786"/>
    </source>
</evidence>
<reference evidence="23" key="2">
    <citation type="submission" date="2004-02" db="EMBL/GenBank/DDBJ databases">
        <authorList>
            <consortium name="Genoscope"/>
            <consortium name="Whitehead Institute Centre for Genome Research"/>
        </authorList>
    </citation>
    <scope>NUCLEOTIDE SEQUENCE</scope>
</reference>
<dbReference type="GO" id="GO:0005634">
    <property type="term" value="C:nucleus"/>
    <property type="evidence" value="ECO:0007669"/>
    <property type="project" value="UniProtKB-ARBA"/>
</dbReference>
<dbReference type="Gene3D" id="3.30.40.10">
    <property type="entry name" value="Zinc/RING finger domain, C3HC4 (zinc finger)"/>
    <property type="match status" value="1"/>
</dbReference>
<evidence type="ECO:0000256" key="16">
    <source>
        <dbReference type="ARBA" id="ARBA00074094"/>
    </source>
</evidence>
<comment type="subunit">
    <text evidence="15">Homodimer. Interacts with SOCS1 (via) SH2 domain and SOCS box. Interacts with HSP90AB1; prevents nucleus translocation of phosphorylated STAT3 and HSP90AB1. Interacts with MAP3K7/TAK1. Interacts with PIAS3. Interacts with TICAM1. Interacts with TRIM15; this interaction prevents TRIM8 cytoplasmic translocation.</text>
</comment>
<dbReference type="Gene3D" id="3.30.160.60">
    <property type="entry name" value="Classic Zinc Finger"/>
    <property type="match status" value="1"/>
</dbReference>
<dbReference type="GO" id="GO:0061630">
    <property type="term" value="F:ubiquitin protein ligase activity"/>
    <property type="evidence" value="ECO:0007669"/>
    <property type="project" value="UniProtKB-EC"/>
</dbReference>
<feature type="domain" description="RING-type" evidence="22">
    <location>
        <begin position="20"/>
        <end position="61"/>
    </location>
</feature>
<keyword evidence="5" id="KW-0399">Innate immunity</keyword>
<evidence type="ECO:0000256" key="13">
    <source>
        <dbReference type="ARBA" id="ARBA00023054"/>
    </source>
</evidence>
<dbReference type="PANTHER" id="PTHR25465:SF19">
    <property type="entry name" value="E3 UBIQUITIN-PROTEIN LIGASE TRIM8"/>
    <property type="match status" value="1"/>
</dbReference>
<evidence type="ECO:0000256" key="21">
    <source>
        <dbReference type="PROSITE-ProRule" id="PRU00175"/>
    </source>
</evidence>
<evidence type="ECO:0000256" key="14">
    <source>
        <dbReference type="ARBA" id="ARBA00055398"/>
    </source>
</evidence>
<dbReference type="GO" id="GO:0044790">
    <property type="term" value="P:suppression of viral release by host"/>
    <property type="evidence" value="ECO:0007669"/>
    <property type="project" value="UniProtKB-ARBA"/>
</dbReference>
<evidence type="ECO:0000256" key="3">
    <source>
        <dbReference type="ARBA" id="ARBA00008518"/>
    </source>
</evidence>
<dbReference type="SUPFAM" id="SSF57850">
    <property type="entry name" value="RING/U-box"/>
    <property type="match status" value="1"/>
</dbReference>
<dbReference type="EC" id="2.3.2.27" evidence="4"/>
<dbReference type="KEGG" id="tng:GSTEN00038680G001"/>
<evidence type="ECO:0000259" key="22">
    <source>
        <dbReference type="PROSITE" id="PS50089"/>
    </source>
</evidence>
<name>Q4RBW7_TETNG</name>
<dbReference type="PANTHER" id="PTHR25465">
    <property type="entry name" value="B-BOX DOMAIN CONTAINING"/>
    <property type="match status" value="1"/>
</dbReference>
<dbReference type="OrthoDB" id="1630758at2759"/>
<keyword evidence="6" id="KW-0808">Transferase</keyword>
<keyword evidence="7" id="KW-0479">Metal-binding</keyword>
<organism evidence="23">
    <name type="scientific">Tetraodon nigroviridis</name>
    <name type="common">Spotted green pufferfish</name>
    <name type="synonym">Chelonodon nigroviridis</name>
    <dbReference type="NCBI Taxonomy" id="99883"/>
    <lineage>
        <taxon>Eukaryota</taxon>
        <taxon>Metazoa</taxon>
        <taxon>Chordata</taxon>
        <taxon>Craniata</taxon>
        <taxon>Vertebrata</taxon>
        <taxon>Euteleostomi</taxon>
        <taxon>Actinopterygii</taxon>
        <taxon>Neopterygii</taxon>
        <taxon>Teleostei</taxon>
        <taxon>Neoteleostei</taxon>
        <taxon>Acanthomorphata</taxon>
        <taxon>Eupercaria</taxon>
        <taxon>Tetraodontiformes</taxon>
        <taxon>Tetradontoidea</taxon>
        <taxon>Tetraodontidae</taxon>
        <taxon>Tetraodon</taxon>
    </lineage>
</organism>